<reference evidence="6" key="1">
    <citation type="submission" date="2020-10" db="EMBL/GenBank/DDBJ databases">
        <title>Chromosome-scale genome assembly of the Allis shad, Alosa alosa.</title>
        <authorList>
            <person name="Margot Z."/>
            <person name="Christophe K."/>
            <person name="Cabau C."/>
            <person name="Louis A."/>
            <person name="Berthelot C."/>
            <person name="Parey E."/>
            <person name="Roest Crollius H."/>
            <person name="Montfort J."/>
            <person name="Robinson-Rechavi M."/>
            <person name="Bucao C."/>
            <person name="Bouchez O."/>
            <person name="Gislard M."/>
            <person name="Lluch J."/>
            <person name="Milhes M."/>
            <person name="Lampietro C."/>
            <person name="Lopez Roques C."/>
            <person name="Donnadieu C."/>
            <person name="Braasch I."/>
            <person name="Desvignes T."/>
            <person name="Postlethwait J."/>
            <person name="Bobe J."/>
            <person name="Guiguen Y."/>
        </authorList>
    </citation>
    <scope>NUCLEOTIDE SEQUENCE</scope>
    <source>
        <strain evidence="6">M-15738</strain>
        <tissue evidence="6">Blood</tissue>
    </source>
</reference>
<evidence type="ECO:0000256" key="1">
    <source>
        <dbReference type="SAM" id="MobiDB-lite"/>
    </source>
</evidence>
<feature type="region of interest" description="Disordered" evidence="1">
    <location>
        <begin position="378"/>
        <end position="427"/>
    </location>
</feature>
<feature type="signal peptide" evidence="3">
    <location>
        <begin position="1"/>
        <end position="43"/>
    </location>
</feature>
<dbReference type="AlphaFoldDB" id="A0AAV6GF41"/>
<feature type="chain" id="PRO_5044237379" evidence="3">
    <location>
        <begin position="44"/>
        <end position="594"/>
    </location>
</feature>
<feature type="compositionally biased region" description="Polar residues" evidence="1">
    <location>
        <begin position="417"/>
        <end position="427"/>
    </location>
</feature>
<organism evidence="6 7">
    <name type="scientific">Alosa alosa</name>
    <name type="common">allis shad</name>
    <dbReference type="NCBI Taxonomy" id="278164"/>
    <lineage>
        <taxon>Eukaryota</taxon>
        <taxon>Metazoa</taxon>
        <taxon>Chordata</taxon>
        <taxon>Craniata</taxon>
        <taxon>Vertebrata</taxon>
        <taxon>Euteleostomi</taxon>
        <taxon>Actinopterygii</taxon>
        <taxon>Neopterygii</taxon>
        <taxon>Teleostei</taxon>
        <taxon>Clupei</taxon>
        <taxon>Clupeiformes</taxon>
        <taxon>Clupeoidei</taxon>
        <taxon>Clupeidae</taxon>
        <taxon>Alosa</taxon>
    </lineage>
</organism>
<protein>
    <submittedName>
        <fullName evidence="6">Uncharacterized protein</fullName>
    </submittedName>
</protein>
<dbReference type="InterPro" id="IPR015373">
    <property type="entry name" value="Interferon/interleukin_rcp_dom"/>
</dbReference>
<dbReference type="Pfam" id="PF09294">
    <property type="entry name" value="Interfer-bind"/>
    <property type="match status" value="1"/>
</dbReference>
<dbReference type="GO" id="GO:0004896">
    <property type="term" value="F:cytokine receptor activity"/>
    <property type="evidence" value="ECO:0007669"/>
    <property type="project" value="TreeGrafter"/>
</dbReference>
<dbReference type="Gene3D" id="2.60.40.10">
    <property type="entry name" value="Immunoglobulins"/>
    <property type="match status" value="1"/>
</dbReference>
<dbReference type="GO" id="GO:0005886">
    <property type="term" value="C:plasma membrane"/>
    <property type="evidence" value="ECO:0007669"/>
    <property type="project" value="TreeGrafter"/>
</dbReference>
<dbReference type="InterPro" id="IPR050650">
    <property type="entry name" value="Type-II_Cytokine-TF_Rcpt"/>
</dbReference>
<feature type="domain" description="Fibronectin type-III" evidence="4">
    <location>
        <begin position="28"/>
        <end position="120"/>
    </location>
</feature>
<keyword evidence="2" id="KW-0472">Membrane</keyword>
<dbReference type="InterPro" id="IPR013783">
    <property type="entry name" value="Ig-like_fold"/>
</dbReference>
<dbReference type="Pfam" id="PF01108">
    <property type="entry name" value="Tissue_fac"/>
    <property type="match status" value="1"/>
</dbReference>
<feature type="transmembrane region" description="Helical" evidence="2">
    <location>
        <begin position="27"/>
        <end position="50"/>
    </location>
</feature>
<sequence length="594" mass="65582">MSVCVCVCVYAGCPSSAHTKLPQLLDMWLLAFLVLAFCSSGHANTVKVYFQSENFHNVLHWDKYSPDNHSQLYSVEYTLYGSGQVFKPKNECQDITTLSCDLSRETPMSARDDQYIAQVKVGGKVIGQTERFWPFIKSELGAPDVAVTLNASVMTVRVELPMLPNNKSLRKILPKPPFYTLILTHNKSGEAITQEQTNTTELFVISKLHRDTEYCGSVTYNIDDLKRRPQSKAFTFCKTFSEPVKPTSFLFLLPAGTVLLLLVALPLLVWRLLIGRKGATPESLNFVDITPTPLATSEKTNISNLELQPEEFTNVVVVTPDKKIGSTSKYEGYAPQDTHPQPWHCQTYNTQQMAPPEDSQGSALSSPTYSVVVRADVHNSSEDESSPTSFPVSGRPLAPGSHLHGHQKGEAGEGDPQSPQSGPLKLQISSDGTLQLPFLHHLPRAIGDCDPQEEISEQTALLSVQPETGGPGEQSLYLPHLSSLTVWGSQEEELEACATNTYISNEVISSPQGITPYRPVQEQFYLGPLASTSQTNYKQNWVPPVVLESFNGPGVSLQSAWVNPAEGEQQGDEEEEAHKELYLKGWKLQIQSSE</sequence>
<dbReference type="EMBL" id="JADWDJ010000013">
    <property type="protein sequence ID" value="KAG5271391.1"/>
    <property type="molecule type" value="Genomic_DNA"/>
</dbReference>
<comment type="caution">
    <text evidence="6">The sequence shown here is derived from an EMBL/GenBank/DDBJ whole genome shotgun (WGS) entry which is preliminary data.</text>
</comment>
<dbReference type="PANTHER" id="PTHR20859:SF53">
    <property type="entry name" value="INTERLEUKIN-22 RECEPTOR SUBUNIT ALPHA-1"/>
    <property type="match status" value="1"/>
</dbReference>
<dbReference type="SUPFAM" id="SSF49265">
    <property type="entry name" value="Fibronectin type III"/>
    <property type="match status" value="2"/>
</dbReference>
<keyword evidence="3" id="KW-0732">Signal</keyword>
<keyword evidence="2" id="KW-1133">Transmembrane helix</keyword>
<keyword evidence="2" id="KW-0812">Transmembrane</keyword>
<feature type="domain" description="Interferon/interleukin receptor" evidence="5">
    <location>
        <begin position="139"/>
        <end position="231"/>
    </location>
</feature>
<evidence type="ECO:0000313" key="7">
    <source>
        <dbReference type="Proteomes" id="UP000823561"/>
    </source>
</evidence>
<dbReference type="Proteomes" id="UP000823561">
    <property type="component" value="Chromosome 13"/>
</dbReference>
<evidence type="ECO:0000259" key="4">
    <source>
        <dbReference type="Pfam" id="PF01108"/>
    </source>
</evidence>
<dbReference type="InterPro" id="IPR003961">
    <property type="entry name" value="FN3_dom"/>
</dbReference>
<feature type="transmembrane region" description="Helical" evidence="2">
    <location>
        <begin position="249"/>
        <end position="273"/>
    </location>
</feature>
<dbReference type="InterPro" id="IPR036116">
    <property type="entry name" value="FN3_sf"/>
</dbReference>
<accession>A0AAV6GF41</accession>
<proteinExistence type="predicted"/>
<evidence type="ECO:0000313" key="6">
    <source>
        <dbReference type="EMBL" id="KAG5271391.1"/>
    </source>
</evidence>
<dbReference type="PANTHER" id="PTHR20859">
    <property type="entry name" value="INTERFERON/INTERLEUKIN RECEPTOR"/>
    <property type="match status" value="1"/>
</dbReference>
<keyword evidence="7" id="KW-1185">Reference proteome</keyword>
<evidence type="ECO:0000256" key="3">
    <source>
        <dbReference type="SAM" id="SignalP"/>
    </source>
</evidence>
<evidence type="ECO:0000259" key="5">
    <source>
        <dbReference type="Pfam" id="PF09294"/>
    </source>
</evidence>
<evidence type="ECO:0000256" key="2">
    <source>
        <dbReference type="SAM" id="Phobius"/>
    </source>
</evidence>
<gene>
    <name evidence="6" type="ORF">AALO_G00179160</name>
</gene>
<name>A0AAV6GF41_9TELE</name>